<dbReference type="InterPro" id="IPR050398">
    <property type="entry name" value="HssS/ArlS-like"/>
</dbReference>
<comment type="caution">
    <text evidence="17">The sequence shown here is derived from an EMBL/GenBank/DDBJ whole genome shotgun (WGS) entry which is preliminary data.</text>
</comment>
<evidence type="ECO:0000256" key="3">
    <source>
        <dbReference type="ARBA" id="ARBA00012438"/>
    </source>
</evidence>
<evidence type="ECO:0000256" key="6">
    <source>
        <dbReference type="ARBA" id="ARBA00022679"/>
    </source>
</evidence>
<evidence type="ECO:0000256" key="1">
    <source>
        <dbReference type="ARBA" id="ARBA00000085"/>
    </source>
</evidence>
<evidence type="ECO:0000313" key="18">
    <source>
        <dbReference type="Proteomes" id="UP001431199"/>
    </source>
</evidence>
<dbReference type="GO" id="GO:0016301">
    <property type="term" value="F:kinase activity"/>
    <property type="evidence" value="ECO:0007669"/>
    <property type="project" value="UniProtKB-KW"/>
</dbReference>
<dbReference type="Pfam" id="PF00512">
    <property type="entry name" value="HisKA"/>
    <property type="match status" value="1"/>
</dbReference>
<dbReference type="Gene3D" id="1.10.287.130">
    <property type="match status" value="1"/>
</dbReference>
<evidence type="ECO:0000256" key="9">
    <source>
        <dbReference type="ARBA" id="ARBA00022777"/>
    </source>
</evidence>
<protein>
    <recommendedName>
        <fullName evidence="3">histidine kinase</fullName>
        <ecNumber evidence="3">2.7.13.3</ecNumber>
    </recommendedName>
</protein>
<gene>
    <name evidence="17" type="ORF">N5B56_03800</name>
</gene>
<dbReference type="CDD" id="cd00082">
    <property type="entry name" value="HisKA"/>
    <property type="match status" value="1"/>
</dbReference>
<dbReference type="SMART" id="SM00387">
    <property type="entry name" value="HATPase_c"/>
    <property type="match status" value="1"/>
</dbReference>
<dbReference type="InterPro" id="IPR004358">
    <property type="entry name" value="Sig_transdc_His_kin-like_C"/>
</dbReference>
<feature type="coiled-coil region" evidence="14">
    <location>
        <begin position="229"/>
        <end position="256"/>
    </location>
</feature>
<accession>A0ABT2M1T6</accession>
<feature type="domain" description="Histidine kinase" evidence="15">
    <location>
        <begin position="259"/>
        <end position="474"/>
    </location>
</feature>
<keyword evidence="11" id="KW-1133">Transmembrane helix</keyword>
<keyword evidence="7" id="KW-0812">Transmembrane</keyword>
<evidence type="ECO:0000313" key="17">
    <source>
        <dbReference type="EMBL" id="MCT7398213.1"/>
    </source>
</evidence>
<evidence type="ECO:0000256" key="12">
    <source>
        <dbReference type="ARBA" id="ARBA00023012"/>
    </source>
</evidence>
<name>A0ABT2M1T6_9FIRM</name>
<evidence type="ECO:0000259" key="15">
    <source>
        <dbReference type="PROSITE" id="PS50109"/>
    </source>
</evidence>
<evidence type="ECO:0000256" key="2">
    <source>
        <dbReference type="ARBA" id="ARBA00004651"/>
    </source>
</evidence>
<dbReference type="SUPFAM" id="SSF158472">
    <property type="entry name" value="HAMP domain-like"/>
    <property type="match status" value="1"/>
</dbReference>
<evidence type="ECO:0000259" key="16">
    <source>
        <dbReference type="PROSITE" id="PS50885"/>
    </source>
</evidence>
<dbReference type="InterPro" id="IPR036097">
    <property type="entry name" value="HisK_dim/P_sf"/>
</dbReference>
<keyword evidence="12" id="KW-0902">Two-component regulatory system</keyword>
<sequence length="475" mass="53125">MKFRTKVVVCMISILSIIFGAGSSALILNSFNSALDREKKSAIQSYEMILNTLKVVNGVEAWADSKDISNTIKEMSTQRNTSWAGIHIYTEKNELYKDGKMKDKSGSLLESTKSKKNVDEKSCITKVIAGNDKEKYLKVSGALKVGKEKCYLDVAYDISPIYEERDKLQQIYYEVFAIMIALCGILSYSNSFIMTRPLVRLSRTSKAIAAGNISYRSRIKTKDEIGTMAREFDKMADKLENNIIELKDTMESQNQFIGNFTHELKTPMTSIIGYADLLRSQALTMDEQVEAANYIFSEGKRLERLSLKLLDIFVTENSEVKLVLVSPGKIVEQLVENLKADYLKRNIALKYNYEKGVCLLEPDLVRSLIINLMDNSRKAMTDNGHGIISVEVKMTDNGCSIIVKDNGKGMPPEALQHITEAFYRVDKSRSRKQGGAGLGLALCAKIVEVHNGDIKFESKENEGTTVTVELKGGRA</sequence>
<organism evidence="17 18">
    <name type="scientific">Eubacterium album</name>
    <dbReference type="NCBI Taxonomy" id="2978477"/>
    <lineage>
        <taxon>Bacteria</taxon>
        <taxon>Bacillati</taxon>
        <taxon>Bacillota</taxon>
        <taxon>Clostridia</taxon>
        <taxon>Eubacteriales</taxon>
        <taxon>Eubacteriaceae</taxon>
        <taxon>Eubacterium</taxon>
    </lineage>
</organism>
<evidence type="ECO:0000256" key="14">
    <source>
        <dbReference type="SAM" id="Coils"/>
    </source>
</evidence>
<dbReference type="InterPro" id="IPR036890">
    <property type="entry name" value="HATPase_C_sf"/>
</dbReference>
<dbReference type="CDD" id="cd00075">
    <property type="entry name" value="HATPase"/>
    <property type="match status" value="1"/>
</dbReference>
<dbReference type="PRINTS" id="PR00344">
    <property type="entry name" value="BCTRLSENSOR"/>
</dbReference>
<dbReference type="PANTHER" id="PTHR45528:SF1">
    <property type="entry name" value="SENSOR HISTIDINE KINASE CPXA"/>
    <property type="match status" value="1"/>
</dbReference>
<dbReference type="EMBL" id="JAODBU010000003">
    <property type="protein sequence ID" value="MCT7398213.1"/>
    <property type="molecule type" value="Genomic_DNA"/>
</dbReference>
<comment type="subcellular location">
    <subcellularLocation>
        <location evidence="2">Cell membrane</location>
        <topology evidence="2">Multi-pass membrane protein</topology>
    </subcellularLocation>
</comment>
<keyword evidence="13" id="KW-0472">Membrane</keyword>
<dbReference type="PROSITE" id="PS50109">
    <property type="entry name" value="HIS_KIN"/>
    <property type="match status" value="1"/>
</dbReference>
<keyword evidence="14" id="KW-0175">Coiled coil</keyword>
<evidence type="ECO:0000256" key="8">
    <source>
        <dbReference type="ARBA" id="ARBA00022741"/>
    </source>
</evidence>
<evidence type="ECO:0000256" key="13">
    <source>
        <dbReference type="ARBA" id="ARBA00023136"/>
    </source>
</evidence>
<dbReference type="InterPro" id="IPR003661">
    <property type="entry name" value="HisK_dim/P_dom"/>
</dbReference>
<dbReference type="SMART" id="SM00388">
    <property type="entry name" value="HisKA"/>
    <property type="match status" value="1"/>
</dbReference>
<dbReference type="Gene3D" id="6.10.340.10">
    <property type="match status" value="1"/>
</dbReference>
<proteinExistence type="predicted"/>
<evidence type="ECO:0000256" key="7">
    <source>
        <dbReference type="ARBA" id="ARBA00022692"/>
    </source>
</evidence>
<dbReference type="PROSITE" id="PS50885">
    <property type="entry name" value="HAMP"/>
    <property type="match status" value="1"/>
</dbReference>
<dbReference type="Pfam" id="PF00672">
    <property type="entry name" value="HAMP"/>
    <property type="match status" value="1"/>
</dbReference>
<keyword evidence="5" id="KW-0597">Phosphoprotein</keyword>
<dbReference type="PANTHER" id="PTHR45528">
    <property type="entry name" value="SENSOR HISTIDINE KINASE CPXA"/>
    <property type="match status" value="1"/>
</dbReference>
<evidence type="ECO:0000256" key="4">
    <source>
        <dbReference type="ARBA" id="ARBA00022475"/>
    </source>
</evidence>
<dbReference type="InterPro" id="IPR005467">
    <property type="entry name" value="His_kinase_dom"/>
</dbReference>
<evidence type="ECO:0000256" key="10">
    <source>
        <dbReference type="ARBA" id="ARBA00022840"/>
    </source>
</evidence>
<keyword evidence="18" id="KW-1185">Reference proteome</keyword>
<dbReference type="Pfam" id="PF02518">
    <property type="entry name" value="HATPase_c"/>
    <property type="match status" value="1"/>
</dbReference>
<dbReference type="SUPFAM" id="SSF55874">
    <property type="entry name" value="ATPase domain of HSP90 chaperone/DNA topoisomerase II/histidine kinase"/>
    <property type="match status" value="1"/>
</dbReference>
<dbReference type="EC" id="2.7.13.3" evidence="3"/>
<evidence type="ECO:0000256" key="5">
    <source>
        <dbReference type="ARBA" id="ARBA00022553"/>
    </source>
</evidence>
<evidence type="ECO:0000256" key="11">
    <source>
        <dbReference type="ARBA" id="ARBA00022989"/>
    </source>
</evidence>
<feature type="domain" description="HAMP" evidence="16">
    <location>
        <begin position="192"/>
        <end position="244"/>
    </location>
</feature>
<keyword evidence="4" id="KW-1003">Cell membrane</keyword>
<keyword evidence="8" id="KW-0547">Nucleotide-binding</keyword>
<dbReference type="InterPro" id="IPR003660">
    <property type="entry name" value="HAMP_dom"/>
</dbReference>
<dbReference type="Gene3D" id="3.30.565.10">
    <property type="entry name" value="Histidine kinase-like ATPase, C-terminal domain"/>
    <property type="match status" value="1"/>
</dbReference>
<keyword evidence="9 17" id="KW-0418">Kinase</keyword>
<dbReference type="Proteomes" id="UP001431199">
    <property type="component" value="Unassembled WGS sequence"/>
</dbReference>
<dbReference type="RefSeq" id="WP_117908744.1">
    <property type="nucleotide sequence ID" value="NZ_JAODBU010000003.1"/>
</dbReference>
<dbReference type="SUPFAM" id="SSF47384">
    <property type="entry name" value="Homodimeric domain of signal transducing histidine kinase"/>
    <property type="match status" value="1"/>
</dbReference>
<reference evidence="17" key="1">
    <citation type="submission" date="2022-09" db="EMBL/GenBank/DDBJ databases">
        <title>Eubacterium sp. LFL-14 isolated from human feces.</title>
        <authorList>
            <person name="Liu F."/>
        </authorList>
    </citation>
    <scope>NUCLEOTIDE SEQUENCE</scope>
    <source>
        <strain evidence="17">LFL-14</strain>
    </source>
</reference>
<keyword evidence="10" id="KW-0067">ATP-binding</keyword>
<dbReference type="SMART" id="SM00304">
    <property type="entry name" value="HAMP"/>
    <property type="match status" value="1"/>
</dbReference>
<comment type="catalytic activity">
    <reaction evidence="1">
        <text>ATP + protein L-histidine = ADP + protein N-phospho-L-histidine.</text>
        <dbReference type="EC" id="2.7.13.3"/>
    </reaction>
</comment>
<dbReference type="InterPro" id="IPR003594">
    <property type="entry name" value="HATPase_dom"/>
</dbReference>
<keyword evidence="6" id="KW-0808">Transferase</keyword>
<dbReference type="CDD" id="cd06225">
    <property type="entry name" value="HAMP"/>
    <property type="match status" value="1"/>
</dbReference>